<dbReference type="STRING" id="1758689.SGUI_0238"/>
<proteinExistence type="predicted"/>
<dbReference type="SUPFAM" id="SSF56281">
    <property type="entry name" value="Metallo-hydrolase/oxidoreductase"/>
    <property type="match status" value="1"/>
</dbReference>
<dbReference type="InterPro" id="IPR036866">
    <property type="entry name" value="RibonucZ/Hydroxyglut_hydro"/>
</dbReference>
<gene>
    <name evidence="2" type="ORF">SGUI_0238</name>
</gene>
<dbReference type="RefSeq" id="WP_066635244.1">
    <property type="nucleotide sequence ID" value="NZ_CP014989.1"/>
</dbReference>
<dbReference type="KEGG" id="serj:SGUI_0238"/>
<protein>
    <submittedName>
        <fullName evidence="2">Metallo-beta-lactamase superfamily protein</fullName>
    </submittedName>
</protein>
<keyword evidence="3" id="KW-1185">Reference proteome</keyword>
<evidence type="ECO:0000313" key="3">
    <source>
        <dbReference type="Proteomes" id="UP000092482"/>
    </source>
</evidence>
<name>A0A1B1N888_9MICO</name>
<dbReference type="Proteomes" id="UP000092482">
    <property type="component" value="Chromosome"/>
</dbReference>
<dbReference type="OrthoDB" id="2971563at2"/>
<dbReference type="Gene3D" id="3.60.15.10">
    <property type="entry name" value="Ribonuclease Z/Hydroxyacylglutathione hydrolase-like"/>
    <property type="match status" value="1"/>
</dbReference>
<dbReference type="PANTHER" id="PTHR46233">
    <property type="entry name" value="HYDROXYACYLGLUTATHIONE HYDROLASE GLOC"/>
    <property type="match status" value="1"/>
</dbReference>
<organism evidence="2 3">
    <name type="scientific">Serinicoccus hydrothermalis</name>
    <dbReference type="NCBI Taxonomy" id="1758689"/>
    <lineage>
        <taxon>Bacteria</taxon>
        <taxon>Bacillati</taxon>
        <taxon>Actinomycetota</taxon>
        <taxon>Actinomycetes</taxon>
        <taxon>Micrococcales</taxon>
        <taxon>Ornithinimicrobiaceae</taxon>
        <taxon>Serinicoccus</taxon>
    </lineage>
</organism>
<dbReference type="InterPro" id="IPR051453">
    <property type="entry name" value="MBL_Glyoxalase_II"/>
</dbReference>
<accession>A0A1B1N888</accession>
<feature type="domain" description="Metallo-beta-lactamase" evidence="1">
    <location>
        <begin position="35"/>
        <end position="207"/>
    </location>
</feature>
<dbReference type="InterPro" id="IPR001279">
    <property type="entry name" value="Metallo-B-lactamas"/>
</dbReference>
<sequence>MRPTDLRGHVTPGGETWTYDLGPAVVRKCSVSEMDNNVYLITCTATGARLLIDAADDGERILRLLEEDDRSPGRALEAVLTTHRHWDHHRALADVVEQTGAAVLAGAADADGLPVPVDRRLHDGDTVRVGHLVMDIVHLRGHTPGSIALALSTAADRTTTLLFTGDSLFPGGPGRTTGAQDFTSLMDDLENRVFAVFDDDAVVLPGHGDNTTLGAERPSLGEWRERGW</sequence>
<dbReference type="CDD" id="cd06262">
    <property type="entry name" value="metallo-hydrolase-like_MBL-fold"/>
    <property type="match status" value="1"/>
</dbReference>
<evidence type="ECO:0000313" key="2">
    <source>
        <dbReference type="EMBL" id="ANS77634.1"/>
    </source>
</evidence>
<reference evidence="2 3" key="1">
    <citation type="submission" date="2016-03" db="EMBL/GenBank/DDBJ databases">
        <title>Shallow-sea hydrothermal system.</title>
        <authorList>
            <person name="Tang K."/>
        </authorList>
    </citation>
    <scope>NUCLEOTIDE SEQUENCE [LARGE SCALE GENOMIC DNA]</scope>
    <source>
        <strain evidence="2 3">JLT9</strain>
    </source>
</reference>
<dbReference type="EMBL" id="CP014989">
    <property type="protein sequence ID" value="ANS77634.1"/>
    <property type="molecule type" value="Genomic_DNA"/>
</dbReference>
<dbReference type="PANTHER" id="PTHR46233:SF1">
    <property type="entry name" value="CONSERVED PROTEIN"/>
    <property type="match status" value="1"/>
</dbReference>
<evidence type="ECO:0000259" key="1">
    <source>
        <dbReference type="SMART" id="SM00849"/>
    </source>
</evidence>
<dbReference type="Pfam" id="PF00753">
    <property type="entry name" value="Lactamase_B"/>
    <property type="match status" value="1"/>
</dbReference>
<dbReference type="AlphaFoldDB" id="A0A1B1N888"/>
<dbReference type="SMART" id="SM00849">
    <property type="entry name" value="Lactamase_B"/>
    <property type="match status" value="1"/>
</dbReference>
<dbReference type="PATRIC" id="fig|1758689.4.peg.244"/>